<organism evidence="3 4">
    <name type="scientific">Salipiger abyssi</name>
    <dbReference type="NCBI Taxonomy" id="1250539"/>
    <lineage>
        <taxon>Bacteria</taxon>
        <taxon>Pseudomonadati</taxon>
        <taxon>Pseudomonadota</taxon>
        <taxon>Alphaproteobacteria</taxon>
        <taxon>Rhodobacterales</taxon>
        <taxon>Roseobacteraceae</taxon>
        <taxon>Salipiger</taxon>
    </lineage>
</organism>
<protein>
    <submittedName>
        <fullName evidence="3">EF hand</fullName>
    </submittedName>
</protein>
<evidence type="ECO:0000256" key="1">
    <source>
        <dbReference type="SAM" id="SignalP"/>
    </source>
</evidence>
<gene>
    <name evidence="3" type="ORF">Ga0080574_TMP4056</name>
</gene>
<name>A0A1P8UYB9_9RHOB</name>
<feature type="signal peptide" evidence="1">
    <location>
        <begin position="1"/>
        <end position="24"/>
    </location>
</feature>
<reference evidence="3 4" key="1">
    <citation type="submission" date="2016-04" db="EMBL/GenBank/DDBJ databases">
        <title>Deep-sea bacteria in the southern Pacific.</title>
        <authorList>
            <person name="Tang K."/>
        </authorList>
    </citation>
    <scope>NUCLEOTIDE SEQUENCE [LARGE SCALE GENOMIC DNA]</scope>
    <source>
        <strain evidence="3 4">JLT2014</strain>
    </source>
</reference>
<dbReference type="Proteomes" id="UP000187059">
    <property type="component" value="Chromosome"/>
</dbReference>
<dbReference type="PROSITE" id="PS50222">
    <property type="entry name" value="EF_HAND_2"/>
    <property type="match status" value="1"/>
</dbReference>
<sequence length="82" mass="8421" precursor="true">MTKQILTAVAFAATAATAALPAFAAEEADVNGDGMLTVSEVQAVWPEVSTDGFMSMDTDGDGLLSEEEVADARELGSLPEEG</sequence>
<accession>A0A1P8UYB9</accession>
<feature type="domain" description="EF-hand" evidence="2">
    <location>
        <begin position="53"/>
        <end position="79"/>
    </location>
</feature>
<dbReference type="AlphaFoldDB" id="A0A1P8UYB9"/>
<keyword evidence="4" id="KW-1185">Reference proteome</keyword>
<dbReference type="Gene3D" id="1.10.238.10">
    <property type="entry name" value="EF-hand"/>
    <property type="match status" value="1"/>
</dbReference>
<dbReference type="EMBL" id="CP015093">
    <property type="protein sequence ID" value="APZ54390.1"/>
    <property type="molecule type" value="Genomic_DNA"/>
</dbReference>
<dbReference type="PROSITE" id="PS00018">
    <property type="entry name" value="EF_HAND_1"/>
    <property type="match status" value="2"/>
</dbReference>
<evidence type="ECO:0000313" key="4">
    <source>
        <dbReference type="Proteomes" id="UP000187059"/>
    </source>
</evidence>
<dbReference type="SUPFAM" id="SSF47473">
    <property type="entry name" value="EF-hand"/>
    <property type="match status" value="1"/>
</dbReference>
<dbReference type="InterPro" id="IPR011992">
    <property type="entry name" value="EF-hand-dom_pair"/>
</dbReference>
<dbReference type="GO" id="GO:0005509">
    <property type="term" value="F:calcium ion binding"/>
    <property type="evidence" value="ECO:0007669"/>
    <property type="project" value="InterPro"/>
</dbReference>
<dbReference type="Pfam" id="PF13202">
    <property type="entry name" value="EF-hand_5"/>
    <property type="match status" value="2"/>
</dbReference>
<evidence type="ECO:0000313" key="3">
    <source>
        <dbReference type="EMBL" id="APZ54390.1"/>
    </source>
</evidence>
<dbReference type="STRING" id="1250539.Ga0080574_TMP4056"/>
<evidence type="ECO:0000259" key="2">
    <source>
        <dbReference type="PROSITE" id="PS50222"/>
    </source>
</evidence>
<dbReference type="OrthoDB" id="5470953at2"/>
<proteinExistence type="predicted"/>
<keyword evidence="1" id="KW-0732">Signal</keyword>
<dbReference type="InterPro" id="IPR002048">
    <property type="entry name" value="EF_hand_dom"/>
</dbReference>
<dbReference type="InterPro" id="IPR018247">
    <property type="entry name" value="EF_Hand_1_Ca_BS"/>
</dbReference>
<dbReference type="RefSeq" id="WP_076703798.1">
    <property type="nucleotide sequence ID" value="NZ_CP015093.1"/>
</dbReference>
<feature type="chain" id="PRO_5012569017" evidence="1">
    <location>
        <begin position="25"/>
        <end position="82"/>
    </location>
</feature>
<dbReference type="KEGG" id="paby:Ga0080574_TMP4056"/>